<accession>A0ABS4YMV3</accession>
<proteinExistence type="inferred from homology"/>
<evidence type="ECO:0000256" key="3">
    <source>
        <dbReference type="SAM" id="Phobius"/>
    </source>
</evidence>
<dbReference type="InterPro" id="IPR048254">
    <property type="entry name" value="CDP_ALCOHOL_P_TRANSF_CS"/>
</dbReference>
<feature type="transmembrane region" description="Helical" evidence="3">
    <location>
        <begin position="138"/>
        <end position="159"/>
    </location>
</feature>
<dbReference type="Gene3D" id="1.20.120.1760">
    <property type="match status" value="1"/>
</dbReference>
<keyword evidence="3" id="KW-0812">Transmembrane</keyword>
<name>A0ABS4YMV3_9MICO</name>
<dbReference type="RefSeq" id="WP_209892683.1">
    <property type="nucleotide sequence ID" value="NZ_BAAAJV010000051.1"/>
</dbReference>
<sequence>MIAESYRQLAYAQKGHARGAPAYSVYVNRRLGRALAAGAHGAGLTPNQVSVISAAHSFAAIGLIALAPIHVVTGLAISLLLVLGYAWDSADGQVARLRGGGSTQGEWLDHFIDALKISSLHIAVLVGLYRALPSEQSWVLVIPLIFAVVASTTFTAMLLNDLLKGKHATASTHERGGGTLLRSLLVVPTDFGLVCLVFVLWGWTPAFLVGYGLLMVAGAGFLALAAVKWFREMGALEAER</sequence>
<keyword evidence="3" id="KW-1133">Transmembrane helix</keyword>
<organism evidence="4 5">
    <name type="scientific">Brachybacterium fresconis</name>
    <dbReference type="NCBI Taxonomy" id="173363"/>
    <lineage>
        <taxon>Bacteria</taxon>
        <taxon>Bacillati</taxon>
        <taxon>Actinomycetota</taxon>
        <taxon>Actinomycetes</taxon>
        <taxon>Micrococcales</taxon>
        <taxon>Dermabacteraceae</taxon>
        <taxon>Brachybacterium</taxon>
    </lineage>
</organism>
<dbReference type="InterPro" id="IPR000462">
    <property type="entry name" value="CDP-OH_P_trans"/>
</dbReference>
<dbReference type="Pfam" id="PF01066">
    <property type="entry name" value="CDP-OH_P_transf"/>
    <property type="match status" value="1"/>
</dbReference>
<comment type="caution">
    <text evidence="4">The sequence shown here is derived from an EMBL/GenBank/DDBJ whole genome shotgun (WGS) entry which is preliminary data.</text>
</comment>
<gene>
    <name evidence="4" type="ORF">JOF44_002823</name>
</gene>
<feature type="transmembrane region" description="Helical" evidence="3">
    <location>
        <begin position="209"/>
        <end position="230"/>
    </location>
</feature>
<feature type="transmembrane region" description="Helical" evidence="3">
    <location>
        <begin position="58"/>
        <end position="86"/>
    </location>
</feature>
<evidence type="ECO:0000313" key="5">
    <source>
        <dbReference type="Proteomes" id="UP000698222"/>
    </source>
</evidence>
<dbReference type="InterPro" id="IPR043130">
    <property type="entry name" value="CDP-OH_PTrfase_TM_dom"/>
</dbReference>
<keyword evidence="1 2" id="KW-0808">Transferase</keyword>
<dbReference type="Proteomes" id="UP000698222">
    <property type="component" value="Unassembled WGS sequence"/>
</dbReference>
<protein>
    <submittedName>
        <fullName evidence="4">Phosphatidylglycerophosphate synthase</fullName>
    </submittedName>
</protein>
<evidence type="ECO:0000256" key="2">
    <source>
        <dbReference type="RuleBase" id="RU003750"/>
    </source>
</evidence>
<keyword evidence="5" id="KW-1185">Reference proteome</keyword>
<dbReference type="EMBL" id="JAGIOC010000001">
    <property type="protein sequence ID" value="MBP2409920.1"/>
    <property type="molecule type" value="Genomic_DNA"/>
</dbReference>
<evidence type="ECO:0000313" key="4">
    <source>
        <dbReference type="EMBL" id="MBP2409920.1"/>
    </source>
</evidence>
<feature type="transmembrane region" description="Helical" evidence="3">
    <location>
        <begin position="180"/>
        <end position="203"/>
    </location>
</feature>
<keyword evidence="3" id="KW-0472">Membrane</keyword>
<dbReference type="PROSITE" id="PS00379">
    <property type="entry name" value="CDP_ALCOHOL_P_TRANSF"/>
    <property type="match status" value="1"/>
</dbReference>
<evidence type="ECO:0000256" key="1">
    <source>
        <dbReference type="ARBA" id="ARBA00022679"/>
    </source>
</evidence>
<comment type="similarity">
    <text evidence="2">Belongs to the CDP-alcohol phosphatidyltransferase class-I family.</text>
</comment>
<reference evidence="4 5" key="1">
    <citation type="submission" date="2021-03" db="EMBL/GenBank/DDBJ databases">
        <title>Sequencing the genomes of 1000 actinobacteria strains.</title>
        <authorList>
            <person name="Klenk H.-P."/>
        </authorList>
    </citation>
    <scope>NUCLEOTIDE SEQUENCE [LARGE SCALE GENOMIC DNA]</scope>
    <source>
        <strain evidence="4 5">DSM 14564</strain>
    </source>
</reference>